<sequence length="604" mass="67562">MKLKRRPWNQMLLPLLTLVLSSALVFLYLMSRGEGTQDYSGARDLVAQVKQLDARWDTEILKARVALTRNYDALIKPRSDMQELLHALQTQELVHKRDTSDAWKDRWGTLEQALAEKTRLVEQFKSHNAVLRNSLAFLPTAEDDIQRQLSGLEDYDKLMLQTTSNDIYDLLLSTLEFAQTATQEHSNSILLGINQVGVDQRRLPATFKAPMDILLNHVQLILREQPLVNTLLDDIAAVPVSESLNAITDQLNQDQQITDRIDRQYHLYLLIFSALMVVLLLYLATRLLRSYAQINQINRDLQTANEHLEQRVEERTRELREAQSELVDAARQAGMAEISTNVLHNVGNVLNSVNVSADLVIHKLRASKALGLSRAVALMNEHPDDLGEFLTHDDKGKLLPGYFNQLVEAIAAEQQSMAEELGQLGKSVNHIKDIVSTQQSYAGASRLEEAVHIGDLLEDALRMNSGALTRHNVTVIRDYEDVPRIMADKHRMLLILINLISNAKQAMSKLSDRARKLTLQVRVIEGATLHISVKDDGEGILAENMTRIFAHGFTTRKDGHGFGLHSCALAAIEMNGHLSVHSDGPGKGAIFTLELPLKIAVGGS</sequence>
<name>A0A0X1T0N2_PSEAA</name>
<evidence type="ECO:0000256" key="9">
    <source>
        <dbReference type="SAM" id="Phobius"/>
    </source>
</evidence>
<evidence type="ECO:0000313" key="12">
    <source>
        <dbReference type="Proteomes" id="UP000063229"/>
    </source>
</evidence>
<dbReference type="GO" id="GO:0004673">
    <property type="term" value="F:protein histidine kinase activity"/>
    <property type="evidence" value="ECO:0007669"/>
    <property type="project" value="UniProtKB-EC"/>
</dbReference>
<keyword evidence="9" id="KW-1133">Transmembrane helix</keyword>
<dbReference type="PRINTS" id="PR00344">
    <property type="entry name" value="BCTRLSENSOR"/>
</dbReference>
<dbReference type="SUPFAM" id="SSF55874">
    <property type="entry name" value="ATPase domain of HSP90 chaperone/DNA topoisomerase II/histidine kinase"/>
    <property type="match status" value="1"/>
</dbReference>
<dbReference type="STRING" id="46677.AWM79_10055"/>
<dbReference type="Gene3D" id="1.10.287.130">
    <property type="match status" value="1"/>
</dbReference>
<dbReference type="PROSITE" id="PS50109">
    <property type="entry name" value="HIS_KIN"/>
    <property type="match status" value="1"/>
</dbReference>
<gene>
    <name evidence="11" type="ORF">AWM79_10055</name>
</gene>
<keyword evidence="6" id="KW-0067">ATP-binding</keyword>
<evidence type="ECO:0000256" key="3">
    <source>
        <dbReference type="ARBA" id="ARBA00022679"/>
    </source>
</evidence>
<dbReference type="Proteomes" id="UP000063229">
    <property type="component" value="Chromosome"/>
</dbReference>
<keyword evidence="9" id="KW-0812">Transmembrane</keyword>
<dbReference type="SMART" id="SM00387">
    <property type="entry name" value="HATPase_c"/>
    <property type="match status" value="1"/>
</dbReference>
<reference evidence="11 12" key="1">
    <citation type="submission" date="2016-01" db="EMBL/GenBank/DDBJ databases">
        <authorList>
            <person name="McClelland M."/>
            <person name="Jain A."/>
            <person name="Saraogi P."/>
            <person name="Mendelson R."/>
            <person name="Westerman R."/>
            <person name="SanMiguel P."/>
            <person name="Csonka L."/>
        </authorList>
    </citation>
    <scope>NUCLEOTIDE SEQUENCE [LARGE SCALE GENOMIC DNA]</scope>
    <source>
        <strain evidence="11 12">NCPPB 2472</strain>
    </source>
</reference>
<accession>A0A0X1T0N2</accession>
<evidence type="ECO:0000256" key="4">
    <source>
        <dbReference type="ARBA" id="ARBA00022741"/>
    </source>
</evidence>
<keyword evidence="7" id="KW-0902">Two-component regulatory system</keyword>
<dbReference type="InterPro" id="IPR036890">
    <property type="entry name" value="HATPase_C_sf"/>
</dbReference>
<keyword evidence="8" id="KW-0175">Coiled coil</keyword>
<proteinExistence type="predicted"/>
<keyword evidence="12" id="KW-1185">Reference proteome</keyword>
<evidence type="ECO:0000256" key="8">
    <source>
        <dbReference type="SAM" id="Coils"/>
    </source>
</evidence>
<evidence type="ECO:0000313" key="11">
    <source>
        <dbReference type="EMBL" id="AMB85621.1"/>
    </source>
</evidence>
<dbReference type="EC" id="2.7.13.3" evidence="2"/>
<evidence type="ECO:0000256" key="5">
    <source>
        <dbReference type="ARBA" id="ARBA00022777"/>
    </source>
</evidence>
<dbReference type="Pfam" id="PF02518">
    <property type="entry name" value="HATPase_c"/>
    <property type="match status" value="1"/>
</dbReference>
<evidence type="ECO:0000259" key="10">
    <source>
        <dbReference type="PROSITE" id="PS50109"/>
    </source>
</evidence>
<feature type="coiled-coil region" evidence="8">
    <location>
        <begin position="291"/>
        <end position="332"/>
    </location>
</feature>
<evidence type="ECO:0000256" key="1">
    <source>
        <dbReference type="ARBA" id="ARBA00000085"/>
    </source>
</evidence>
<dbReference type="AlphaFoldDB" id="A0A0X1T0N2"/>
<dbReference type="GO" id="GO:0000160">
    <property type="term" value="P:phosphorelay signal transduction system"/>
    <property type="evidence" value="ECO:0007669"/>
    <property type="project" value="UniProtKB-KW"/>
</dbReference>
<evidence type="ECO:0000256" key="2">
    <source>
        <dbReference type="ARBA" id="ARBA00012438"/>
    </source>
</evidence>
<protein>
    <recommendedName>
        <fullName evidence="2">histidine kinase</fullName>
        <ecNumber evidence="2">2.7.13.3</ecNumber>
    </recommendedName>
</protein>
<organism evidence="11 12">
    <name type="scientific">Pseudomonas agarici</name>
    <dbReference type="NCBI Taxonomy" id="46677"/>
    <lineage>
        <taxon>Bacteria</taxon>
        <taxon>Pseudomonadati</taxon>
        <taxon>Pseudomonadota</taxon>
        <taxon>Gammaproteobacteria</taxon>
        <taxon>Pseudomonadales</taxon>
        <taxon>Pseudomonadaceae</taxon>
        <taxon>Pseudomonas</taxon>
    </lineage>
</organism>
<comment type="catalytic activity">
    <reaction evidence="1">
        <text>ATP + protein L-histidine = ADP + protein N-phospho-L-histidine.</text>
        <dbReference type="EC" id="2.7.13.3"/>
    </reaction>
</comment>
<dbReference type="Gene3D" id="3.30.565.10">
    <property type="entry name" value="Histidine kinase-like ATPase, C-terminal domain"/>
    <property type="match status" value="1"/>
</dbReference>
<dbReference type="PANTHER" id="PTHR43065">
    <property type="entry name" value="SENSOR HISTIDINE KINASE"/>
    <property type="match status" value="1"/>
</dbReference>
<feature type="transmembrane region" description="Helical" evidence="9">
    <location>
        <begin position="265"/>
        <end position="284"/>
    </location>
</feature>
<dbReference type="PANTHER" id="PTHR43065:SF46">
    <property type="entry name" value="C4-DICARBOXYLATE TRANSPORT SENSOR PROTEIN DCTB"/>
    <property type="match status" value="1"/>
</dbReference>
<dbReference type="InterPro" id="IPR045812">
    <property type="entry name" value="DAHL"/>
</dbReference>
<keyword evidence="5 11" id="KW-0418">Kinase</keyword>
<keyword evidence="9" id="KW-0472">Membrane</keyword>
<dbReference type="GO" id="GO:0005524">
    <property type="term" value="F:ATP binding"/>
    <property type="evidence" value="ECO:0007669"/>
    <property type="project" value="UniProtKB-KW"/>
</dbReference>
<dbReference type="KEGG" id="pagb:AWM79_10055"/>
<keyword evidence="4" id="KW-0547">Nucleotide-binding</keyword>
<evidence type="ECO:0000256" key="6">
    <source>
        <dbReference type="ARBA" id="ARBA00022840"/>
    </source>
</evidence>
<dbReference type="RefSeq" id="WP_060782746.1">
    <property type="nucleotide sequence ID" value="NZ_CP014135.1"/>
</dbReference>
<dbReference type="InterPro" id="IPR003594">
    <property type="entry name" value="HATPase_dom"/>
</dbReference>
<evidence type="ECO:0000256" key="7">
    <source>
        <dbReference type="ARBA" id="ARBA00023012"/>
    </source>
</evidence>
<feature type="domain" description="Histidine kinase" evidence="10">
    <location>
        <begin position="415"/>
        <end position="599"/>
    </location>
</feature>
<dbReference type="InterPro" id="IPR005467">
    <property type="entry name" value="His_kinase_dom"/>
</dbReference>
<dbReference type="Pfam" id="PF19443">
    <property type="entry name" value="DAHL"/>
    <property type="match status" value="1"/>
</dbReference>
<dbReference type="InterPro" id="IPR004358">
    <property type="entry name" value="Sig_transdc_His_kin-like_C"/>
</dbReference>
<dbReference type="EMBL" id="CP014135">
    <property type="protein sequence ID" value="AMB85621.1"/>
    <property type="molecule type" value="Genomic_DNA"/>
</dbReference>
<keyword evidence="3" id="KW-0808">Transferase</keyword>